<comment type="caution">
    <text evidence="3">The sequence shown here is derived from an EMBL/GenBank/DDBJ whole genome shotgun (WGS) entry which is preliminary data.</text>
</comment>
<accession>A0A7V5CSI2</accession>
<sequence length="99" mass="10676">MNQYLLLRRLKGPALLITFGITALLDQYHVLSFGKSWPLYLIVIGIFQLAERAALSRMQAPPMGGYYPPVGGVPPAPPASPGSSITPVTPSVGPEDRSW</sequence>
<feature type="domain" description="LiaI-LiaF-like transmembrane region" evidence="2">
    <location>
        <begin position="13"/>
        <end position="48"/>
    </location>
</feature>
<protein>
    <recommendedName>
        <fullName evidence="2">LiaI-LiaF-like transmembrane region domain-containing protein</fullName>
    </recommendedName>
</protein>
<evidence type="ECO:0000313" key="3">
    <source>
        <dbReference type="EMBL" id="HGY93509.1"/>
    </source>
</evidence>
<name>A0A7V5CSI2_9BACT</name>
<reference evidence="3" key="1">
    <citation type="journal article" date="2020" name="mSystems">
        <title>Genome- and Community-Level Interaction Insights into Carbon Utilization and Element Cycling Functions of Hydrothermarchaeota in Hydrothermal Sediment.</title>
        <authorList>
            <person name="Zhou Z."/>
            <person name="Liu Y."/>
            <person name="Xu W."/>
            <person name="Pan J."/>
            <person name="Luo Z.H."/>
            <person name="Li M."/>
        </authorList>
    </citation>
    <scope>NUCLEOTIDE SEQUENCE [LARGE SCALE GENOMIC DNA]</scope>
    <source>
        <strain evidence="3">SpSt-855</strain>
    </source>
</reference>
<proteinExistence type="predicted"/>
<evidence type="ECO:0000259" key="2">
    <source>
        <dbReference type="Pfam" id="PF18917"/>
    </source>
</evidence>
<dbReference type="AlphaFoldDB" id="A0A7V5CSI2"/>
<gene>
    <name evidence="3" type="ORF">ENW50_02295</name>
</gene>
<dbReference type="EMBL" id="DTKL01000015">
    <property type="protein sequence ID" value="HGY93509.1"/>
    <property type="molecule type" value="Genomic_DNA"/>
</dbReference>
<evidence type="ECO:0000256" key="1">
    <source>
        <dbReference type="SAM" id="MobiDB-lite"/>
    </source>
</evidence>
<feature type="region of interest" description="Disordered" evidence="1">
    <location>
        <begin position="77"/>
        <end position="99"/>
    </location>
</feature>
<dbReference type="Pfam" id="PF18917">
    <property type="entry name" value="LiaI-LiaF-like_TM1"/>
    <property type="match status" value="1"/>
</dbReference>
<organism evidence="3">
    <name type="scientific">Acidobacterium capsulatum</name>
    <dbReference type="NCBI Taxonomy" id="33075"/>
    <lineage>
        <taxon>Bacteria</taxon>
        <taxon>Pseudomonadati</taxon>
        <taxon>Acidobacteriota</taxon>
        <taxon>Terriglobia</taxon>
        <taxon>Terriglobales</taxon>
        <taxon>Acidobacteriaceae</taxon>
        <taxon>Acidobacterium</taxon>
    </lineage>
</organism>
<dbReference type="InterPro" id="IPR043726">
    <property type="entry name" value="LiaI-LiaF-like_TM1"/>
</dbReference>